<reference evidence="2" key="1">
    <citation type="submission" date="2018-06" db="EMBL/GenBank/DDBJ databases">
        <authorList>
            <person name="Zhirakovskaya E."/>
        </authorList>
    </citation>
    <scope>NUCLEOTIDE SEQUENCE</scope>
</reference>
<name>A0A3B1C5N4_9ZZZZ</name>
<feature type="transmembrane region" description="Helical" evidence="1">
    <location>
        <begin position="103"/>
        <end position="122"/>
    </location>
</feature>
<proteinExistence type="predicted"/>
<organism evidence="2">
    <name type="scientific">hydrothermal vent metagenome</name>
    <dbReference type="NCBI Taxonomy" id="652676"/>
    <lineage>
        <taxon>unclassified sequences</taxon>
        <taxon>metagenomes</taxon>
        <taxon>ecological metagenomes</taxon>
    </lineage>
</organism>
<accession>A0A3B1C5N4</accession>
<dbReference type="EMBL" id="UOGC01000100">
    <property type="protein sequence ID" value="VAX19923.1"/>
    <property type="molecule type" value="Genomic_DNA"/>
</dbReference>
<evidence type="ECO:0000313" key="2">
    <source>
        <dbReference type="EMBL" id="VAX19923.1"/>
    </source>
</evidence>
<feature type="transmembrane region" description="Helical" evidence="1">
    <location>
        <begin position="37"/>
        <end position="61"/>
    </location>
</feature>
<dbReference type="AlphaFoldDB" id="A0A3B1C5N4"/>
<keyword evidence="1" id="KW-0472">Membrane</keyword>
<keyword evidence="1" id="KW-1133">Transmembrane helix</keyword>
<protein>
    <submittedName>
        <fullName evidence="2">Uncharacterized protein</fullName>
    </submittedName>
</protein>
<keyword evidence="1" id="KW-0812">Transmembrane</keyword>
<sequence length="127" mass="14171">MLLYLIESAVPFLTFLLVWTLTLALKKNIGKHKKIATIYAASTCVSIVLVAILVKMGFVIGENAPKWIMNIHLVFIYGILPLLLGLMVTALKGKRSLHIGLAVTYLIFWCGSLVTGAMIFMMHHNWI</sequence>
<feature type="transmembrane region" description="Helical" evidence="1">
    <location>
        <begin position="67"/>
        <end position="91"/>
    </location>
</feature>
<gene>
    <name evidence="2" type="ORF">MNBD_NITROSPINAE01-629</name>
</gene>
<feature type="transmembrane region" description="Helical" evidence="1">
    <location>
        <begin position="6"/>
        <end position="25"/>
    </location>
</feature>
<evidence type="ECO:0000256" key="1">
    <source>
        <dbReference type="SAM" id="Phobius"/>
    </source>
</evidence>